<dbReference type="Proteomes" id="UP000192220">
    <property type="component" value="Unplaced"/>
</dbReference>
<dbReference type="Pfam" id="PF00100">
    <property type="entry name" value="Zona_pellucida"/>
    <property type="match status" value="1"/>
</dbReference>
<dbReference type="RefSeq" id="XP_013885178.1">
    <property type="nucleotide sequence ID" value="XM_014029724.1"/>
</dbReference>
<keyword evidence="1" id="KW-0732">Signal</keyword>
<protein>
    <submittedName>
        <fullName evidence="5">Oncoprotein-induced transcript 3 protein</fullName>
    </submittedName>
</protein>
<evidence type="ECO:0000313" key="4">
    <source>
        <dbReference type="Proteomes" id="UP000192220"/>
    </source>
</evidence>
<evidence type="ECO:0000313" key="5">
    <source>
        <dbReference type="RefSeq" id="XP_013885178.1"/>
    </source>
</evidence>
<dbReference type="PANTHER" id="PTHR14002:SF59">
    <property type="entry name" value="CUB AND ZONA PELLUCIDA-LIKE DOMAIN-CONTAINING PROTEIN 1-RELATED"/>
    <property type="match status" value="1"/>
</dbReference>
<dbReference type="AlphaFoldDB" id="A0A2I4CYW0"/>
<evidence type="ECO:0000256" key="1">
    <source>
        <dbReference type="ARBA" id="ARBA00022729"/>
    </source>
</evidence>
<dbReference type="InterPro" id="IPR055356">
    <property type="entry name" value="ZP-N"/>
</dbReference>
<dbReference type="PROSITE" id="PS51034">
    <property type="entry name" value="ZP_2"/>
    <property type="match status" value="1"/>
</dbReference>
<keyword evidence="4" id="KW-1185">Reference proteome</keyword>
<gene>
    <name evidence="5" type="primary">LOC106533437</name>
</gene>
<dbReference type="SMART" id="SM00241">
    <property type="entry name" value="ZP"/>
    <property type="match status" value="1"/>
</dbReference>
<dbReference type="InterPro" id="IPR001507">
    <property type="entry name" value="ZP_dom"/>
</dbReference>
<dbReference type="Pfam" id="PF23344">
    <property type="entry name" value="ZP-N"/>
    <property type="match status" value="1"/>
</dbReference>
<dbReference type="KEGG" id="alim:106533437"/>
<name>A0A2I4CYW0_AUSLI</name>
<dbReference type="GeneID" id="106533437"/>
<organism evidence="4 5">
    <name type="scientific">Austrofundulus limnaeus</name>
    <name type="common">Annual killifish</name>
    <dbReference type="NCBI Taxonomy" id="52670"/>
    <lineage>
        <taxon>Eukaryota</taxon>
        <taxon>Metazoa</taxon>
        <taxon>Chordata</taxon>
        <taxon>Craniata</taxon>
        <taxon>Vertebrata</taxon>
        <taxon>Euteleostomi</taxon>
        <taxon>Actinopterygii</taxon>
        <taxon>Neopterygii</taxon>
        <taxon>Teleostei</taxon>
        <taxon>Neoteleostei</taxon>
        <taxon>Acanthomorphata</taxon>
        <taxon>Ovalentaria</taxon>
        <taxon>Atherinomorphae</taxon>
        <taxon>Cyprinodontiformes</taxon>
        <taxon>Rivulidae</taxon>
        <taxon>Austrofundulus</taxon>
    </lineage>
</organism>
<proteinExistence type="predicted"/>
<dbReference type="FunFam" id="2.60.40.3210:FF:000013">
    <property type="entry name" value="Uncharacterized protein"/>
    <property type="match status" value="1"/>
</dbReference>
<accession>A0A2I4CYW0</accession>
<dbReference type="InterPro" id="IPR055355">
    <property type="entry name" value="ZP-C"/>
</dbReference>
<dbReference type="InParanoid" id="A0A2I4CYW0"/>
<reference evidence="5" key="1">
    <citation type="submission" date="2025-08" db="UniProtKB">
        <authorList>
            <consortium name="RefSeq"/>
        </authorList>
    </citation>
    <scope>IDENTIFICATION</scope>
    <source>
        <strain evidence="5">Quisiro</strain>
        <tissue evidence="5">Liver</tissue>
    </source>
</reference>
<dbReference type="InterPro" id="IPR042235">
    <property type="entry name" value="ZP-C_dom"/>
</dbReference>
<evidence type="ECO:0000259" key="3">
    <source>
        <dbReference type="PROSITE" id="PS51034"/>
    </source>
</evidence>
<evidence type="ECO:0000256" key="2">
    <source>
        <dbReference type="ARBA" id="ARBA00023157"/>
    </source>
</evidence>
<dbReference type="PANTHER" id="PTHR14002">
    <property type="entry name" value="ENDOGLIN/TGF-BETA RECEPTOR TYPE III"/>
    <property type="match status" value="1"/>
</dbReference>
<dbReference type="Gene3D" id="2.60.40.3210">
    <property type="entry name" value="Zona pellucida, ZP-N domain"/>
    <property type="match status" value="1"/>
</dbReference>
<dbReference type="OrthoDB" id="10063988at2759"/>
<dbReference type="Gene3D" id="2.60.40.4100">
    <property type="entry name" value="Zona pellucida, ZP-C domain"/>
    <property type="match status" value="1"/>
</dbReference>
<feature type="domain" description="ZP" evidence="3">
    <location>
        <begin position="127"/>
        <end position="320"/>
    </location>
</feature>
<sequence>MNIFPTVDPPVPTCQDGLYLPVLVSPTPANGQRITAEVHKEVEIRVKAQAAYSSIQNIIMSGPTNITKHRTTKDEFVIKWTPTADDLGDYYPLCFAVESVSGSSIYQSEMRCVIMDVRKEQIAARVTCTESTMKVEVERRSFFGLGEDHLRLSDPTNTVCSLRRYSNQTHITAIIPLNACGTQIEEDDDYLIFKNEITTLDDAPNQLITRKHLVEARFYCQYPKRGKVTLGFTAHRKNVTVWEKGFGTFTYQFEFYPDSRFRTMISPSSYPLDYDIGERIYMQLDASASINNTEMFVESCRAAPYDNPNYHPTYSIIENG</sequence>
<keyword evidence="2" id="KW-1015">Disulfide bond</keyword>